<dbReference type="EMBL" id="WNKX01000018">
    <property type="protein sequence ID" value="MTW13016.1"/>
    <property type="molecule type" value="Genomic_DNA"/>
</dbReference>
<evidence type="ECO:0000313" key="2">
    <source>
        <dbReference type="EMBL" id="MTW13016.1"/>
    </source>
</evidence>
<dbReference type="Pfam" id="PF18433">
    <property type="entry name" value="DUF5610"/>
    <property type="match status" value="1"/>
</dbReference>
<evidence type="ECO:0000259" key="1">
    <source>
        <dbReference type="Pfam" id="PF18433"/>
    </source>
</evidence>
<dbReference type="AlphaFoldDB" id="A0A6L6QMU8"/>
<protein>
    <recommendedName>
        <fullName evidence="1">DUF5610 domain-containing protein</fullName>
    </recommendedName>
</protein>
<sequence>MSNPISVNTRATPATASNDTAISASNRAKMQLNVSILQESASVSLKSENDPLALVYKSAITSINEQLQADFGPDAIQNAASQDNTPEGTAGRIVSLSTAFFSAFQQQHTDLKGDDALNSFMDTIKGGIEKGFKEARDILKGLKVLDGDIASNIDKTYDLVQKGLDSFVSNQRQSTSTDESQTGSKVA</sequence>
<gene>
    <name evidence="2" type="ORF">GM658_20625</name>
</gene>
<dbReference type="Gene3D" id="1.10.132.90">
    <property type="match status" value="1"/>
</dbReference>
<dbReference type="InterPro" id="IPR041651">
    <property type="entry name" value="DUF5610"/>
</dbReference>
<accession>A0A6L6QMU8</accession>
<feature type="domain" description="DUF5610" evidence="1">
    <location>
        <begin position="49"/>
        <end position="167"/>
    </location>
</feature>
<proteinExistence type="predicted"/>
<reference evidence="2 3" key="1">
    <citation type="submission" date="2019-11" db="EMBL/GenBank/DDBJ databases">
        <title>Type strains purchased from KCTC, JCM and DSMZ.</title>
        <authorList>
            <person name="Lu H."/>
        </authorList>
    </citation>
    <scope>NUCLEOTIDE SEQUENCE [LARGE SCALE GENOMIC DNA]</scope>
    <source>
        <strain evidence="2 3">JCM 31587</strain>
    </source>
</reference>
<evidence type="ECO:0000313" key="3">
    <source>
        <dbReference type="Proteomes" id="UP000472320"/>
    </source>
</evidence>
<keyword evidence="3" id="KW-1185">Reference proteome</keyword>
<comment type="caution">
    <text evidence="2">The sequence shown here is derived from an EMBL/GenBank/DDBJ whole genome shotgun (WGS) entry which is preliminary data.</text>
</comment>
<dbReference type="RefSeq" id="WP_371865197.1">
    <property type="nucleotide sequence ID" value="NZ_WNKX01000018.1"/>
</dbReference>
<dbReference type="Proteomes" id="UP000472320">
    <property type="component" value="Unassembled WGS sequence"/>
</dbReference>
<name>A0A6L6QMU8_9BURK</name>
<organism evidence="2 3">
    <name type="scientific">Massilia eburnea</name>
    <dbReference type="NCBI Taxonomy" id="1776165"/>
    <lineage>
        <taxon>Bacteria</taxon>
        <taxon>Pseudomonadati</taxon>
        <taxon>Pseudomonadota</taxon>
        <taxon>Betaproteobacteria</taxon>
        <taxon>Burkholderiales</taxon>
        <taxon>Oxalobacteraceae</taxon>
        <taxon>Telluria group</taxon>
        <taxon>Massilia</taxon>
    </lineage>
</organism>